<dbReference type="SMART" id="SM00175">
    <property type="entry name" value="RAB"/>
    <property type="match status" value="1"/>
</dbReference>
<dbReference type="PROSITE" id="PS51419">
    <property type="entry name" value="RAB"/>
    <property type="match status" value="1"/>
</dbReference>
<dbReference type="CDD" id="cd00154">
    <property type="entry name" value="Rab"/>
    <property type="match status" value="1"/>
</dbReference>
<reference evidence="4 5" key="1">
    <citation type="journal article" date="2023" name="G3 (Bethesda)">
        <title>A high-quality reference genome for the fission yeast Schizosaccharomyces osmophilus.</title>
        <authorList>
            <person name="Jia G.S."/>
            <person name="Zhang W.C."/>
            <person name="Liang Y."/>
            <person name="Liu X.H."/>
            <person name="Rhind N."/>
            <person name="Pidoux A."/>
            <person name="Brysch-Herzberg M."/>
            <person name="Du L.L."/>
        </authorList>
    </citation>
    <scope>NUCLEOTIDE SEQUENCE [LARGE SCALE GENOMIC DNA]</scope>
    <source>
        <strain evidence="4 5">CBS 15793</strain>
    </source>
</reference>
<dbReference type="SMART" id="SM00174">
    <property type="entry name" value="RHO"/>
    <property type="match status" value="1"/>
</dbReference>
<dbReference type="NCBIfam" id="TIGR00231">
    <property type="entry name" value="small_GTP"/>
    <property type="match status" value="1"/>
</dbReference>
<dbReference type="Gene3D" id="3.40.50.300">
    <property type="entry name" value="P-loop containing nucleotide triphosphate hydrolases"/>
    <property type="match status" value="1"/>
</dbReference>
<dbReference type="RefSeq" id="XP_056038050.1">
    <property type="nucleotide sequence ID" value="XM_056182295.1"/>
</dbReference>
<dbReference type="KEGG" id="som:SOMG_03505"/>
<protein>
    <submittedName>
        <fullName evidence="4">GTPase Ypt4</fullName>
    </submittedName>
</protein>
<evidence type="ECO:0000256" key="3">
    <source>
        <dbReference type="ARBA" id="ARBA00023134"/>
    </source>
</evidence>
<name>A0AAE9WCE1_9SCHI</name>
<dbReference type="GO" id="GO:0005525">
    <property type="term" value="F:GTP binding"/>
    <property type="evidence" value="ECO:0007669"/>
    <property type="project" value="UniProtKB-KW"/>
</dbReference>
<keyword evidence="2" id="KW-0547">Nucleotide-binding</keyword>
<gene>
    <name evidence="4" type="primary">ypt4</name>
    <name evidence="4" type="ORF">SOMG_03505</name>
</gene>
<sequence>MDKESYDYLVKVVLAGPSGTGKSCLLERFVKGRWNDEIQHTVGIDFASRIVIVGMGNQQKRIKLQLWDTAGQEKFRSVARNYYRGAAAAVLVYDITNKESFCELSSWVSDIRAMASSSLCVVLAGSKFDLQGQREVSTEEAAEFCSAKQIASAHETSAYSGTQVDDCFLSVVSTILTRIELGEIDPQDQSLGIQYGDLSTSQPSHNTSVTNWWASITNWDDLVRLERQTRSRCCL</sequence>
<dbReference type="SMART" id="SM00173">
    <property type="entry name" value="RAS"/>
    <property type="match status" value="1"/>
</dbReference>
<keyword evidence="3" id="KW-0342">GTP-binding</keyword>
<evidence type="ECO:0000313" key="5">
    <source>
        <dbReference type="Proteomes" id="UP001212411"/>
    </source>
</evidence>
<dbReference type="Proteomes" id="UP001212411">
    <property type="component" value="Chromosome 2"/>
</dbReference>
<dbReference type="SMART" id="SM00176">
    <property type="entry name" value="RAN"/>
    <property type="match status" value="1"/>
</dbReference>
<evidence type="ECO:0000313" key="4">
    <source>
        <dbReference type="EMBL" id="WBW73807.1"/>
    </source>
</evidence>
<dbReference type="SUPFAM" id="SSF52540">
    <property type="entry name" value="P-loop containing nucleoside triphosphate hydrolases"/>
    <property type="match status" value="1"/>
</dbReference>
<evidence type="ECO:0000256" key="1">
    <source>
        <dbReference type="ARBA" id="ARBA00006270"/>
    </source>
</evidence>
<dbReference type="GeneID" id="80876984"/>
<keyword evidence="5" id="KW-1185">Reference proteome</keyword>
<comment type="similarity">
    <text evidence="1">Belongs to the small GTPase superfamily. Rab family.</text>
</comment>
<dbReference type="FunFam" id="3.40.50.300:FF:001072">
    <property type="entry name" value="Rab family GTPase"/>
    <property type="match status" value="1"/>
</dbReference>
<proteinExistence type="inferred from homology"/>
<dbReference type="InterPro" id="IPR027417">
    <property type="entry name" value="P-loop_NTPase"/>
</dbReference>
<dbReference type="AlphaFoldDB" id="A0AAE9WCE1"/>
<dbReference type="PANTHER" id="PTHR47979">
    <property type="entry name" value="DRAB11-RELATED"/>
    <property type="match status" value="1"/>
</dbReference>
<dbReference type="GO" id="GO:0003924">
    <property type="term" value="F:GTPase activity"/>
    <property type="evidence" value="ECO:0007669"/>
    <property type="project" value="InterPro"/>
</dbReference>
<dbReference type="InterPro" id="IPR050209">
    <property type="entry name" value="Rab_GTPases_membrane_traffic"/>
</dbReference>
<dbReference type="InterPro" id="IPR001806">
    <property type="entry name" value="Small_GTPase"/>
</dbReference>
<organism evidence="4 5">
    <name type="scientific">Schizosaccharomyces osmophilus</name>
    <dbReference type="NCBI Taxonomy" id="2545709"/>
    <lineage>
        <taxon>Eukaryota</taxon>
        <taxon>Fungi</taxon>
        <taxon>Dikarya</taxon>
        <taxon>Ascomycota</taxon>
        <taxon>Taphrinomycotina</taxon>
        <taxon>Schizosaccharomycetes</taxon>
        <taxon>Schizosaccharomycetales</taxon>
        <taxon>Schizosaccharomycetaceae</taxon>
        <taxon>Schizosaccharomyces</taxon>
    </lineage>
</organism>
<evidence type="ECO:0000256" key="2">
    <source>
        <dbReference type="ARBA" id="ARBA00022741"/>
    </source>
</evidence>
<dbReference type="PROSITE" id="PS51421">
    <property type="entry name" value="RAS"/>
    <property type="match status" value="1"/>
</dbReference>
<accession>A0AAE9WCE1</accession>
<dbReference type="Pfam" id="PF00071">
    <property type="entry name" value="Ras"/>
    <property type="match status" value="1"/>
</dbReference>
<dbReference type="PRINTS" id="PR00449">
    <property type="entry name" value="RASTRNSFRMNG"/>
</dbReference>
<dbReference type="InterPro" id="IPR005225">
    <property type="entry name" value="Small_GTP-bd"/>
</dbReference>
<dbReference type="EMBL" id="CP115612">
    <property type="protein sequence ID" value="WBW73807.1"/>
    <property type="molecule type" value="Genomic_DNA"/>
</dbReference>